<organism evidence="2 3">
    <name type="scientific">Microbacter margulisiae</name>
    <dbReference type="NCBI Taxonomy" id="1350067"/>
    <lineage>
        <taxon>Bacteria</taxon>
        <taxon>Pseudomonadati</taxon>
        <taxon>Bacteroidota</taxon>
        <taxon>Bacteroidia</taxon>
        <taxon>Bacteroidales</taxon>
        <taxon>Porphyromonadaceae</taxon>
        <taxon>Microbacter</taxon>
    </lineage>
</organism>
<gene>
    <name evidence="1" type="ORF">FHX64_000808</name>
    <name evidence="2" type="ORF">FHX64_001610</name>
</gene>
<dbReference type="Proteomes" id="UP000544222">
    <property type="component" value="Unassembled WGS sequence"/>
</dbReference>
<reference evidence="2 3" key="1">
    <citation type="submission" date="2020-08" db="EMBL/GenBank/DDBJ databases">
        <title>Genomic Encyclopedia of Type Strains, Phase IV (KMG-IV): sequencing the most valuable type-strain genomes for metagenomic binning, comparative biology and taxonomic classification.</title>
        <authorList>
            <person name="Goeker M."/>
        </authorList>
    </citation>
    <scope>NUCLEOTIDE SEQUENCE [LARGE SCALE GENOMIC DNA]</scope>
    <source>
        <strain evidence="2 3">DSM 27471</strain>
    </source>
</reference>
<name>A0A7W5DQX5_9PORP</name>
<evidence type="ECO:0000313" key="3">
    <source>
        <dbReference type="Proteomes" id="UP000544222"/>
    </source>
</evidence>
<evidence type="ECO:0000313" key="1">
    <source>
        <dbReference type="EMBL" id="MBB3186645.1"/>
    </source>
</evidence>
<dbReference type="EMBL" id="JACHYB010000001">
    <property type="protein sequence ID" value="MBB3186645.1"/>
    <property type="molecule type" value="Genomic_DNA"/>
</dbReference>
<keyword evidence="3" id="KW-1185">Reference proteome</keyword>
<dbReference type="AlphaFoldDB" id="A0A7W5DQX5"/>
<sequence length="50" mass="5566">MGSQFLKSFKAFVNGAMMWRGNGVGEDLRRAIFHRGCAYVLFPQGHGCIC</sequence>
<protein>
    <submittedName>
        <fullName evidence="2">Uncharacterized protein</fullName>
    </submittedName>
</protein>
<proteinExistence type="predicted"/>
<comment type="caution">
    <text evidence="2">The sequence shown here is derived from an EMBL/GenBank/DDBJ whole genome shotgun (WGS) entry which is preliminary data.</text>
</comment>
<dbReference type="EMBL" id="JACHYB010000001">
    <property type="protein sequence ID" value="MBB3187447.1"/>
    <property type="molecule type" value="Genomic_DNA"/>
</dbReference>
<dbReference type="RefSeq" id="WP_183412505.1">
    <property type="nucleotide sequence ID" value="NZ_JACHYB010000001.1"/>
</dbReference>
<accession>A0A7W5DQX5</accession>
<evidence type="ECO:0000313" key="2">
    <source>
        <dbReference type="EMBL" id="MBB3187447.1"/>
    </source>
</evidence>